<dbReference type="EMBL" id="JAVEPI010000005">
    <property type="protein sequence ID" value="KAK1441707.1"/>
    <property type="molecule type" value="Genomic_DNA"/>
</dbReference>
<keyword evidence="5 14" id="KW-0812">Transmembrane</keyword>
<dbReference type="GO" id="GO:0005774">
    <property type="term" value="C:vacuolar membrane"/>
    <property type="evidence" value="ECO:0007669"/>
    <property type="project" value="UniProtKB-SubCell"/>
</dbReference>
<evidence type="ECO:0000256" key="4">
    <source>
        <dbReference type="ARBA" id="ARBA00022448"/>
    </source>
</evidence>
<dbReference type="PANTHER" id="PTHR30520">
    <property type="entry name" value="FORMATE TRANSPORTER-RELATED"/>
    <property type="match status" value="1"/>
</dbReference>
<evidence type="ECO:0000256" key="8">
    <source>
        <dbReference type="ARBA" id="ARBA00034245"/>
    </source>
</evidence>
<dbReference type="AlphaFoldDB" id="A0AAD8PD30"/>
<feature type="transmembrane region" description="Helical" evidence="14">
    <location>
        <begin position="236"/>
        <end position="263"/>
    </location>
</feature>
<evidence type="ECO:0000256" key="7">
    <source>
        <dbReference type="ARBA" id="ARBA00023136"/>
    </source>
</evidence>
<feature type="transmembrane region" description="Helical" evidence="14">
    <location>
        <begin position="195"/>
        <end position="215"/>
    </location>
</feature>
<dbReference type="Proteomes" id="UP001230268">
    <property type="component" value="Unassembled WGS sequence"/>
</dbReference>
<dbReference type="GO" id="GO:0005886">
    <property type="term" value="C:plasma membrane"/>
    <property type="evidence" value="ECO:0007669"/>
    <property type="project" value="UniProtKB-SubCell"/>
</dbReference>
<comment type="catalytic activity">
    <reaction evidence="8">
        <text>(S)-lactate(in) + H(+)(in) = (S)-lactate(out) + H(+)(out)</text>
        <dbReference type="Rhea" id="RHEA:29415"/>
        <dbReference type="ChEBI" id="CHEBI:15378"/>
        <dbReference type="ChEBI" id="CHEBI:16651"/>
    </reaction>
</comment>
<dbReference type="InterPro" id="IPR023271">
    <property type="entry name" value="Aquaporin-like"/>
</dbReference>
<comment type="catalytic activity">
    <reaction evidence="10">
        <text>formate(in) + H(+)(in) = formate(out) + H(+)(out)</text>
        <dbReference type="Rhea" id="RHEA:80887"/>
        <dbReference type="ChEBI" id="CHEBI:15378"/>
        <dbReference type="ChEBI" id="CHEBI:15740"/>
    </reaction>
</comment>
<comment type="subunit">
    <text evidence="3">Homopentamer.</text>
</comment>
<comment type="catalytic activity">
    <reaction evidence="11">
        <text>acetate(out) + H(+)(out) = acetate(in) + H(+)(in)</text>
        <dbReference type="Rhea" id="RHEA:71803"/>
        <dbReference type="ChEBI" id="CHEBI:15378"/>
        <dbReference type="ChEBI" id="CHEBI:30089"/>
    </reaction>
</comment>
<dbReference type="GO" id="GO:0015707">
    <property type="term" value="P:nitrite transport"/>
    <property type="evidence" value="ECO:0007669"/>
    <property type="project" value="TreeGrafter"/>
</dbReference>
<comment type="catalytic activity">
    <reaction evidence="9">
        <text>pyruvate(out) + H(+)(out) = pyruvate(in) + H(+)(in)</text>
        <dbReference type="Rhea" id="RHEA:64720"/>
        <dbReference type="ChEBI" id="CHEBI:15361"/>
        <dbReference type="ChEBI" id="CHEBI:15378"/>
    </reaction>
</comment>
<evidence type="ECO:0000256" key="10">
    <source>
        <dbReference type="ARBA" id="ARBA00049016"/>
    </source>
</evidence>
<comment type="similarity">
    <text evidence="12">Belongs to the FNT transporter (TC 1.A.16) family.</text>
</comment>
<dbReference type="Gene3D" id="1.20.1080.10">
    <property type="entry name" value="Glycerol uptake facilitator protein"/>
    <property type="match status" value="1"/>
</dbReference>
<evidence type="ECO:0000256" key="6">
    <source>
        <dbReference type="ARBA" id="ARBA00022989"/>
    </source>
</evidence>
<keyword evidence="4" id="KW-0813">Transport</keyword>
<evidence type="ECO:0000256" key="11">
    <source>
        <dbReference type="ARBA" id="ARBA00049088"/>
    </source>
</evidence>
<evidence type="ECO:0000256" key="3">
    <source>
        <dbReference type="ARBA" id="ARBA00011255"/>
    </source>
</evidence>
<feature type="transmembrane region" description="Helical" evidence="14">
    <location>
        <begin position="163"/>
        <end position="183"/>
    </location>
</feature>
<evidence type="ECO:0000313" key="15">
    <source>
        <dbReference type="EMBL" id="KAK1441707.1"/>
    </source>
</evidence>
<dbReference type="Pfam" id="PF01226">
    <property type="entry name" value="Form_Nir_trans"/>
    <property type="match status" value="1"/>
</dbReference>
<evidence type="ECO:0000256" key="5">
    <source>
        <dbReference type="ARBA" id="ARBA00022692"/>
    </source>
</evidence>
<comment type="caution">
    <text evidence="15">The sequence shown here is derived from an EMBL/GenBank/DDBJ whole genome shotgun (WGS) entry which is preliminary data.</text>
</comment>
<feature type="transmembrane region" description="Helical" evidence="14">
    <location>
        <begin position="40"/>
        <end position="61"/>
    </location>
</feature>
<organism evidence="15 16">
    <name type="scientific">Babesia gibsoni</name>
    <dbReference type="NCBI Taxonomy" id="33632"/>
    <lineage>
        <taxon>Eukaryota</taxon>
        <taxon>Sar</taxon>
        <taxon>Alveolata</taxon>
        <taxon>Apicomplexa</taxon>
        <taxon>Aconoidasida</taxon>
        <taxon>Piroplasmida</taxon>
        <taxon>Babesiidae</taxon>
        <taxon>Babesia</taxon>
    </lineage>
</organism>
<evidence type="ECO:0000256" key="12">
    <source>
        <dbReference type="ARBA" id="ARBA00049660"/>
    </source>
</evidence>
<feature type="transmembrane region" description="Helical" evidence="14">
    <location>
        <begin position="123"/>
        <end position="142"/>
    </location>
</feature>
<comment type="subcellular location">
    <subcellularLocation>
        <location evidence="2">Cell membrane</location>
        <topology evidence="2">Multi-pass membrane protein</topology>
    </subcellularLocation>
    <subcellularLocation>
        <location evidence="1">Vacuole membrane</location>
        <topology evidence="1">Multi-pass membrane protein</topology>
    </subcellularLocation>
</comment>
<protein>
    <recommendedName>
        <fullName evidence="13">Formate-nitrite transporter</fullName>
    </recommendedName>
</protein>
<dbReference type="InterPro" id="IPR000292">
    <property type="entry name" value="For/NO2_transpt"/>
</dbReference>
<gene>
    <name evidence="15" type="ORF">BgAZ_500390</name>
</gene>
<evidence type="ECO:0000256" key="13">
    <source>
        <dbReference type="ARBA" id="ARBA00049735"/>
    </source>
</evidence>
<feature type="transmembrane region" description="Helical" evidence="14">
    <location>
        <begin position="70"/>
        <end position="103"/>
    </location>
</feature>
<dbReference type="GO" id="GO:0015513">
    <property type="term" value="F:high-affinity secondary active nitrite transmembrane transporter activity"/>
    <property type="evidence" value="ECO:0007669"/>
    <property type="project" value="TreeGrafter"/>
</dbReference>
<proteinExistence type="inferred from homology"/>
<keyword evidence="6 14" id="KW-1133">Transmembrane helix</keyword>
<reference evidence="15" key="1">
    <citation type="submission" date="2023-08" db="EMBL/GenBank/DDBJ databases">
        <title>Draft sequence of the Babesia gibsoni genome.</title>
        <authorList>
            <person name="Yamagishi J.Y."/>
            <person name="Xuan X.X."/>
        </authorList>
    </citation>
    <scope>NUCLEOTIDE SEQUENCE</scope>
    <source>
        <strain evidence="15">Azabu</strain>
    </source>
</reference>
<dbReference type="PANTHER" id="PTHR30520:SF6">
    <property type="entry name" value="FORMATE_NITRATE FAMILY TRANSPORTER (EUROFUNG)"/>
    <property type="match status" value="1"/>
</dbReference>
<keyword evidence="16" id="KW-1185">Reference proteome</keyword>
<keyword evidence="7 14" id="KW-0472">Membrane</keyword>
<evidence type="ECO:0000256" key="2">
    <source>
        <dbReference type="ARBA" id="ARBA00004651"/>
    </source>
</evidence>
<evidence type="ECO:0000256" key="9">
    <source>
        <dbReference type="ARBA" id="ARBA00047693"/>
    </source>
</evidence>
<sequence>MELQHMNQVLSPAKTYDKAVEFGEYKATCPAWVLFLKAFMGGYFAALGGHAAMVLASFFFAERQMGASKLAFGVIFSGALVCIVYTGSDLVTSNCMSFAFLAYRRKVSPLTYLARMGTSFLGNYAGAVAGAAMLTGGTGFFIDGVGPATAYLQAIYDFKMSLPFWRIIFSAIGCNSYVCMAVWSSYVTLDSAGSILIMVLLITSFAVAGFEHVVANMYTMHAALISCSDTSAWRVYVYNLLPTLIGNYIGGSFVIALPIHLMYGLNKLQGPVA</sequence>
<evidence type="ECO:0000256" key="1">
    <source>
        <dbReference type="ARBA" id="ARBA00004128"/>
    </source>
</evidence>
<evidence type="ECO:0000313" key="16">
    <source>
        <dbReference type="Proteomes" id="UP001230268"/>
    </source>
</evidence>
<name>A0AAD8PD30_BABGI</name>
<accession>A0AAD8PD30</accession>
<evidence type="ECO:0000256" key="14">
    <source>
        <dbReference type="SAM" id="Phobius"/>
    </source>
</evidence>